<dbReference type="CDD" id="cd05564">
    <property type="entry name" value="PTS_IIB_chitobiose_lichenan"/>
    <property type="match status" value="1"/>
</dbReference>
<feature type="domain" description="PTS EIIB type-3" evidence="8">
    <location>
        <begin position="3"/>
        <end position="110"/>
    </location>
</feature>
<accession>A0A0C9PV44</accession>
<dbReference type="Pfam" id="PF02302">
    <property type="entry name" value="PTS_IIB"/>
    <property type="match status" value="1"/>
</dbReference>
<dbReference type="Gene3D" id="3.40.50.2300">
    <property type="match status" value="1"/>
</dbReference>
<dbReference type="GeneID" id="57090858"/>
<name>A0A0C9PV44_LACPA</name>
<evidence type="ECO:0000256" key="3">
    <source>
        <dbReference type="ARBA" id="ARBA00022597"/>
    </source>
</evidence>
<dbReference type="GO" id="GO:0009401">
    <property type="term" value="P:phosphoenolpyruvate-dependent sugar phosphotransferase system"/>
    <property type="evidence" value="ECO:0007669"/>
    <property type="project" value="UniProtKB-KW"/>
</dbReference>
<protein>
    <submittedName>
        <fullName evidence="9">Cellobiose-specific PTS system IIB</fullName>
    </submittedName>
</protein>
<dbReference type="PANTHER" id="PTHR34581">
    <property type="entry name" value="PTS SYSTEM N,N'-DIACETYLCHITOBIOSE-SPECIFIC EIIB COMPONENT"/>
    <property type="match status" value="1"/>
</dbReference>
<dbReference type="InterPro" id="IPR051819">
    <property type="entry name" value="PTS_sugar-specific_EIIB"/>
</dbReference>
<dbReference type="InterPro" id="IPR036095">
    <property type="entry name" value="PTS_EIIB-like_sf"/>
</dbReference>
<evidence type="ECO:0000256" key="4">
    <source>
        <dbReference type="ARBA" id="ARBA00022679"/>
    </source>
</evidence>
<dbReference type="Proteomes" id="UP000032552">
    <property type="component" value="Unassembled WGS sequence"/>
</dbReference>
<evidence type="ECO:0000256" key="2">
    <source>
        <dbReference type="ARBA" id="ARBA00022553"/>
    </source>
</evidence>
<keyword evidence="2" id="KW-0597">Phosphoprotein</keyword>
<reference evidence="10" key="1">
    <citation type="submission" date="2014-05" db="EMBL/GenBank/DDBJ databases">
        <title>Whole genome sequencing of Lactobacillus casei NRIC0644.</title>
        <authorList>
            <person name="Atarashi H."/>
            <person name="Yoshida Y."/>
            <person name="Fujimura S."/>
            <person name="Tanaka N."/>
            <person name="Shiwa Y."/>
            <person name="Yoshikawa H."/>
            <person name="Okada S."/>
            <person name="Nakagawa J."/>
        </authorList>
    </citation>
    <scope>NUCLEOTIDE SEQUENCE [LARGE SCALE GENOMIC DNA]</scope>
    <source>
        <strain evidence="10">NRIC0644</strain>
    </source>
</reference>
<dbReference type="SUPFAM" id="SSF52794">
    <property type="entry name" value="PTS system IIB component-like"/>
    <property type="match status" value="1"/>
</dbReference>
<keyword evidence="1" id="KW-0813">Transport</keyword>
<dbReference type="PANTHER" id="PTHR34581:SF2">
    <property type="entry name" value="PTS SYSTEM N,N'-DIACETYLCHITOBIOSE-SPECIFIC EIIB COMPONENT"/>
    <property type="match status" value="1"/>
</dbReference>
<proteinExistence type="predicted"/>
<keyword evidence="3" id="KW-0762">Sugar transport</keyword>
<evidence type="ECO:0000256" key="7">
    <source>
        <dbReference type="PROSITE-ProRule" id="PRU00423"/>
    </source>
</evidence>
<comment type="caution">
    <text evidence="9">The sequence shown here is derived from an EMBL/GenBank/DDBJ whole genome shotgun (WGS) entry which is preliminary data.</text>
</comment>
<gene>
    <name evidence="9" type="ORF">LC0644_0473</name>
</gene>
<dbReference type="InterPro" id="IPR013012">
    <property type="entry name" value="PTS_EIIB_3"/>
</dbReference>
<dbReference type="InterPro" id="IPR003501">
    <property type="entry name" value="PTS_EIIB_2/3"/>
</dbReference>
<evidence type="ECO:0000256" key="6">
    <source>
        <dbReference type="ARBA" id="ARBA00022777"/>
    </source>
</evidence>
<evidence type="ECO:0000256" key="5">
    <source>
        <dbReference type="ARBA" id="ARBA00022683"/>
    </source>
</evidence>
<evidence type="ECO:0000256" key="1">
    <source>
        <dbReference type="ARBA" id="ARBA00022448"/>
    </source>
</evidence>
<dbReference type="GO" id="GO:0016301">
    <property type="term" value="F:kinase activity"/>
    <property type="evidence" value="ECO:0007669"/>
    <property type="project" value="UniProtKB-KW"/>
</dbReference>
<evidence type="ECO:0000313" key="9">
    <source>
        <dbReference type="EMBL" id="GAN35884.1"/>
    </source>
</evidence>
<evidence type="ECO:0000259" key="8">
    <source>
        <dbReference type="PROSITE" id="PS51100"/>
    </source>
</evidence>
<keyword evidence="4" id="KW-0808">Transferase</keyword>
<keyword evidence="5" id="KW-0598">Phosphotransferase system</keyword>
<dbReference type="AlphaFoldDB" id="A0A0C9PV44"/>
<organism evidence="9 10">
    <name type="scientific">Lacticaseibacillus paracasei NRIC 0644</name>
    <dbReference type="NCBI Taxonomy" id="1435038"/>
    <lineage>
        <taxon>Bacteria</taxon>
        <taxon>Bacillati</taxon>
        <taxon>Bacillota</taxon>
        <taxon>Bacilli</taxon>
        <taxon>Lactobacillales</taxon>
        <taxon>Lactobacillaceae</taxon>
        <taxon>Lacticaseibacillus</taxon>
    </lineage>
</organism>
<dbReference type="RefSeq" id="WP_003567071.1">
    <property type="nucleotide sequence ID" value="NZ_BAYM01000034.1"/>
</dbReference>
<sequence length="111" mass="11803">MAEKTIMLVCSAGMSTSMLVQRMKKAAEADGLDVDVFATAAADADNKLASEPVSVLMLGPQVRFMESQFAAKVAGTNIPMAVIDMRAYGMMDGEKVLRQALALIDEKASSK</sequence>
<dbReference type="PROSITE" id="PS51100">
    <property type="entry name" value="PTS_EIIB_TYPE_3"/>
    <property type="match status" value="1"/>
</dbReference>
<dbReference type="GO" id="GO:0008982">
    <property type="term" value="F:protein-N(PI)-phosphohistidine-sugar phosphotransferase activity"/>
    <property type="evidence" value="ECO:0007669"/>
    <property type="project" value="InterPro"/>
</dbReference>
<feature type="modified residue" description="Phosphocysteine; by EIIA" evidence="7">
    <location>
        <position position="10"/>
    </location>
</feature>
<keyword evidence="6" id="KW-0418">Kinase</keyword>
<dbReference type="EMBL" id="BAYM01000034">
    <property type="protein sequence ID" value="GAN35884.1"/>
    <property type="molecule type" value="Genomic_DNA"/>
</dbReference>
<evidence type="ECO:0000313" key="10">
    <source>
        <dbReference type="Proteomes" id="UP000032552"/>
    </source>
</evidence>